<feature type="domain" description="PWWP" evidence="1">
    <location>
        <begin position="16"/>
        <end position="62"/>
    </location>
</feature>
<keyword evidence="3" id="KW-1185">Reference proteome</keyword>
<dbReference type="PROSITE" id="PS50812">
    <property type="entry name" value="PWWP"/>
    <property type="match status" value="1"/>
</dbReference>
<dbReference type="Pfam" id="PF00855">
    <property type="entry name" value="PWWP"/>
    <property type="match status" value="1"/>
</dbReference>
<reference evidence="2 3" key="1">
    <citation type="submission" date="2024-04" db="EMBL/GenBank/DDBJ databases">
        <authorList>
            <person name="Rising A."/>
            <person name="Reimegard J."/>
            <person name="Sonavane S."/>
            <person name="Akerstrom W."/>
            <person name="Nylinder S."/>
            <person name="Hedman E."/>
            <person name="Kallberg Y."/>
        </authorList>
    </citation>
    <scope>NUCLEOTIDE SEQUENCE [LARGE SCALE GENOMIC DNA]</scope>
</reference>
<evidence type="ECO:0000313" key="2">
    <source>
        <dbReference type="EMBL" id="CAL1265238.1"/>
    </source>
</evidence>
<organism evidence="2 3">
    <name type="scientific">Larinioides sclopetarius</name>
    <dbReference type="NCBI Taxonomy" id="280406"/>
    <lineage>
        <taxon>Eukaryota</taxon>
        <taxon>Metazoa</taxon>
        <taxon>Ecdysozoa</taxon>
        <taxon>Arthropoda</taxon>
        <taxon>Chelicerata</taxon>
        <taxon>Arachnida</taxon>
        <taxon>Araneae</taxon>
        <taxon>Araneomorphae</taxon>
        <taxon>Entelegynae</taxon>
        <taxon>Araneoidea</taxon>
        <taxon>Araneidae</taxon>
        <taxon>Larinioides</taxon>
    </lineage>
</organism>
<accession>A0AAV1Z1V2</accession>
<dbReference type="EMBL" id="CAXIEN010000016">
    <property type="protein sequence ID" value="CAL1265238.1"/>
    <property type="molecule type" value="Genomic_DNA"/>
</dbReference>
<dbReference type="Gene3D" id="2.30.30.140">
    <property type="match status" value="1"/>
</dbReference>
<gene>
    <name evidence="2" type="ORF">LARSCL_LOCUS2422</name>
</gene>
<protein>
    <recommendedName>
        <fullName evidence="1">PWWP domain-containing protein</fullName>
    </recommendedName>
</protein>
<dbReference type="SUPFAM" id="SSF63748">
    <property type="entry name" value="Tudor/PWWP/MBT"/>
    <property type="match status" value="1"/>
</dbReference>
<dbReference type="AlphaFoldDB" id="A0AAV1Z1V2"/>
<evidence type="ECO:0000313" key="3">
    <source>
        <dbReference type="Proteomes" id="UP001497382"/>
    </source>
</evidence>
<dbReference type="Proteomes" id="UP001497382">
    <property type="component" value="Unassembled WGS sequence"/>
</dbReference>
<sequence length="62" mass="7212">MNGHVPEDMFSTVFFVGDLIWTKVGKYPFWPCMVTYDPSDTSFIKFVKSQMSLHLWDNYGVA</sequence>
<name>A0AAV1Z1V2_9ARAC</name>
<proteinExistence type="predicted"/>
<dbReference type="InterPro" id="IPR000313">
    <property type="entry name" value="PWWP_dom"/>
</dbReference>
<comment type="caution">
    <text evidence="2">The sequence shown here is derived from an EMBL/GenBank/DDBJ whole genome shotgun (WGS) entry which is preliminary data.</text>
</comment>
<evidence type="ECO:0000259" key="1">
    <source>
        <dbReference type="PROSITE" id="PS50812"/>
    </source>
</evidence>